<dbReference type="Gene3D" id="3.40.50.10490">
    <property type="entry name" value="Glucose-6-phosphate isomerase like protein, domain 1"/>
    <property type="match status" value="1"/>
</dbReference>
<reference evidence="7 8" key="1">
    <citation type="submission" date="2018-05" db="EMBL/GenBank/DDBJ databases">
        <title>Rhodoferax soyangensis sp.nov., isolated from an oligotrophic freshwater lake.</title>
        <authorList>
            <person name="Park M."/>
        </authorList>
    </citation>
    <scope>NUCLEOTIDE SEQUENCE [LARGE SCALE GENOMIC DNA]</scope>
    <source>
        <strain evidence="7 8">IMCC26218</strain>
    </source>
</reference>
<dbReference type="AlphaFoldDB" id="A0A3E1RED2"/>
<comment type="caution">
    <text evidence="7">The sequence shown here is derived from an EMBL/GenBank/DDBJ whole genome shotgun (WGS) entry which is preliminary data.</text>
</comment>
<dbReference type="SUPFAM" id="SSF46689">
    <property type="entry name" value="Homeodomain-like"/>
    <property type="match status" value="1"/>
</dbReference>
<dbReference type="PANTHER" id="PTHR30514">
    <property type="entry name" value="GLUCOKINASE"/>
    <property type="match status" value="1"/>
</dbReference>
<dbReference type="InterPro" id="IPR009057">
    <property type="entry name" value="Homeodomain-like_sf"/>
</dbReference>
<evidence type="ECO:0000256" key="4">
    <source>
        <dbReference type="ARBA" id="ARBA00023163"/>
    </source>
</evidence>
<dbReference type="Pfam" id="PF01380">
    <property type="entry name" value="SIS"/>
    <property type="match status" value="1"/>
</dbReference>
<sequence>MKTAKPSTLEGLRALIGQQSEQLTPRMRDAANYAMEHPNDIALNPVASVARQSAIAPAAFIRLAKALGFEGYSDLQRLFRAPLQQAAKPTHSERIRHFGGELSLDDPQNPVAVLQAFSQANIVSLQHLQADAAALPLQKAIALIQGARLVHVIGLRRSYALAAYLAYALNRVKQPAVQITAQGGSVAEQAAVANAQDVLVAISFPPYAPDTLTVCAQAKAQGAKLLVITNGVLSPLAKNADLVLEVNDAELKGFRSLTSAFCLVQTLAMGIAFGKRKPRGKAGAAARAEAEALDLGSIDC</sequence>
<dbReference type="InterPro" id="IPR046348">
    <property type="entry name" value="SIS_dom_sf"/>
</dbReference>
<keyword evidence="8" id="KW-1185">Reference proteome</keyword>
<name>A0A3E1RED2_9BURK</name>
<evidence type="ECO:0000259" key="6">
    <source>
        <dbReference type="PROSITE" id="PS51464"/>
    </source>
</evidence>
<dbReference type="Gene3D" id="1.10.10.10">
    <property type="entry name" value="Winged helix-like DNA-binding domain superfamily/Winged helix DNA-binding domain"/>
    <property type="match status" value="1"/>
</dbReference>
<dbReference type="GO" id="GO:0097367">
    <property type="term" value="F:carbohydrate derivative binding"/>
    <property type="evidence" value="ECO:0007669"/>
    <property type="project" value="InterPro"/>
</dbReference>
<dbReference type="InterPro" id="IPR047640">
    <property type="entry name" value="RpiR-like"/>
</dbReference>
<keyword evidence="3" id="KW-0324">Glycolysis</keyword>
<dbReference type="SUPFAM" id="SSF53697">
    <property type="entry name" value="SIS domain"/>
    <property type="match status" value="1"/>
</dbReference>
<dbReference type="Proteomes" id="UP000260665">
    <property type="component" value="Unassembled WGS sequence"/>
</dbReference>
<organism evidence="7 8">
    <name type="scientific">Rhodoferax lacus</name>
    <dbReference type="NCBI Taxonomy" id="2184758"/>
    <lineage>
        <taxon>Bacteria</taxon>
        <taxon>Pseudomonadati</taxon>
        <taxon>Pseudomonadota</taxon>
        <taxon>Betaproteobacteria</taxon>
        <taxon>Burkholderiales</taxon>
        <taxon>Comamonadaceae</taxon>
        <taxon>Rhodoferax</taxon>
    </lineage>
</organism>
<keyword evidence="2" id="KW-0238">DNA-binding</keyword>
<dbReference type="InterPro" id="IPR001347">
    <property type="entry name" value="SIS_dom"/>
</dbReference>
<proteinExistence type="predicted"/>
<evidence type="ECO:0000256" key="3">
    <source>
        <dbReference type="ARBA" id="ARBA00023152"/>
    </source>
</evidence>
<dbReference type="InterPro" id="IPR036388">
    <property type="entry name" value="WH-like_DNA-bd_sf"/>
</dbReference>
<dbReference type="GO" id="GO:0006096">
    <property type="term" value="P:glycolytic process"/>
    <property type="evidence" value="ECO:0007669"/>
    <property type="project" value="UniProtKB-KW"/>
</dbReference>
<gene>
    <name evidence="7" type="ORF">DIC66_07700</name>
</gene>
<dbReference type="GO" id="GO:0003677">
    <property type="term" value="F:DNA binding"/>
    <property type="evidence" value="ECO:0007669"/>
    <property type="project" value="UniProtKB-KW"/>
</dbReference>
<dbReference type="RefSeq" id="WP_117175721.1">
    <property type="nucleotide sequence ID" value="NZ_QFZK01000003.1"/>
</dbReference>
<accession>A0A3E1RED2</accession>
<keyword evidence="4" id="KW-0804">Transcription</keyword>
<evidence type="ECO:0000259" key="5">
    <source>
        <dbReference type="PROSITE" id="PS51071"/>
    </source>
</evidence>
<evidence type="ECO:0000256" key="2">
    <source>
        <dbReference type="ARBA" id="ARBA00023125"/>
    </source>
</evidence>
<evidence type="ECO:0000313" key="7">
    <source>
        <dbReference type="EMBL" id="RFO97726.1"/>
    </source>
</evidence>
<dbReference type="OrthoDB" id="8998729at2"/>
<protein>
    <submittedName>
        <fullName evidence="7">MurR/RpiR family transcriptional regulator</fullName>
    </submittedName>
</protein>
<feature type="domain" description="HTH rpiR-type" evidence="5">
    <location>
        <begin position="10"/>
        <end position="86"/>
    </location>
</feature>
<dbReference type="InterPro" id="IPR000281">
    <property type="entry name" value="HTH_RpiR"/>
</dbReference>
<feature type="domain" description="SIS" evidence="6">
    <location>
        <begin position="140"/>
        <end position="281"/>
    </location>
</feature>
<dbReference type="PANTHER" id="PTHR30514:SF18">
    <property type="entry name" value="RPIR-FAMILY TRANSCRIPTIONAL REGULATOR"/>
    <property type="match status" value="1"/>
</dbReference>
<dbReference type="PROSITE" id="PS51071">
    <property type="entry name" value="HTH_RPIR"/>
    <property type="match status" value="1"/>
</dbReference>
<dbReference type="EMBL" id="QFZK01000003">
    <property type="protein sequence ID" value="RFO97726.1"/>
    <property type="molecule type" value="Genomic_DNA"/>
</dbReference>
<dbReference type="InterPro" id="IPR035472">
    <property type="entry name" value="RpiR-like_SIS"/>
</dbReference>
<dbReference type="GO" id="GO:0003700">
    <property type="term" value="F:DNA-binding transcription factor activity"/>
    <property type="evidence" value="ECO:0007669"/>
    <property type="project" value="InterPro"/>
</dbReference>
<dbReference type="PROSITE" id="PS51464">
    <property type="entry name" value="SIS"/>
    <property type="match status" value="1"/>
</dbReference>
<dbReference type="Pfam" id="PF01418">
    <property type="entry name" value="HTH_6"/>
    <property type="match status" value="1"/>
</dbReference>
<evidence type="ECO:0000313" key="8">
    <source>
        <dbReference type="Proteomes" id="UP000260665"/>
    </source>
</evidence>
<keyword evidence="1" id="KW-0805">Transcription regulation</keyword>
<evidence type="ECO:0000256" key="1">
    <source>
        <dbReference type="ARBA" id="ARBA00023015"/>
    </source>
</evidence>
<dbReference type="CDD" id="cd05013">
    <property type="entry name" value="SIS_RpiR"/>
    <property type="match status" value="1"/>
</dbReference>